<reference evidence="2 3" key="1">
    <citation type="submission" date="2024-11" db="EMBL/GenBank/DDBJ databases">
        <title>A near-complete genome assembly of Cinchona calisaya.</title>
        <authorList>
            <person name="Lian D.C."/>
            <person name="Zhao X.W."/>
            <person name="Wei L."/>
        </authorList>
    </citation>
    <scope>NUCLEOTIDE SEQUENCE [LARGE SCALE GENOMIC DNA]</scope>
    <source>
        <tissue evidence="2">Nenye</tissue>
    </source>
</reference>
<evidence type="ECO:0000313" key="2">
    <source>
        <dbReference type="EMBL" id="KAL3519680.1"/>
    </source>
</evidence>
<dbReference type="PANTHER" id="PTHR31286:SF167">
    <property type="entry name" value="OS09G0268800 PROTEIN"/>
    <property type="match status" value="1"/>
</dbReference>
<name>A0ABD2ZJP6_9GENT</name>
<dbReference type="Proteomes" id="UP001630127">
    <property type="component" value="Unassembled WGS sequence"/>
</dbReference>
<dbReference type="PANTHER" id="PTHR31286">
    <property type="entry name" value="GLYCINE-RICH CELL WALL STRUCTURAL PROTEIN 1.8-LIKE"/>
    <property type="match status" value="1"/>
</dbReference>
<evidence type="ECO:0000313" key="3">
    <source>
        <dbReference type="Proteomes" id="UP001630127"/>
    </source>
</evidence>
<dbReference type="Pfam" id="PF14111">
    <property type="entry name" value="DUF4283"/>
    <property type="match status" value="1"/>
</dbReference>
<protein>
    <recommendedName>
        <fullName evidence="1">DUF4283 domain-containing protein</fullName>
    </recommendedName>
</protein>
<dbReference type="EMBL" id="JBJUIK010000008">
    <property type="protein sequence ID" value="KAL3519680.1"/>
    <property type="molecule type" value="Genomic_DNA"/>
</dbReference>
<feature type="domain" description="DUF4283" evidence="1">
    <location>
        <begin position="4"/>
        <end position="68"/>
    </location>
</feature>
<keyword evidence="3" id="KW-1185">Reference proteome</keyword>
<sequence length="290" mass="32758">MGDLCLLGKTISVKPMNIEAMMTNMKKVWNLPHGMTYTALDDSIALFYFSNPVDKKRVMEGRPWSFDKTYYNGSIPLTKVSFTHCPFWIQVFNLPLELMNKAIAEFIDRLSSSLPLSHEYQFGSWLHVENSAPGTTTPSLLATCSSTAKRHVPNRSNPYMDKNKSHPNSNTLAPGISNFIIDKVYPCTNTNTSFPENLNSIGVEDPSCPNLLYSSAGWTGYVMEKRLDVVIIGSSSRYINAIVYGLLRWRLTGIYGEPATSRRKDAWDVFENLRHKSTLRGYALVTLMKF</sequence>
<evidence type="ECO:0000259" key="1">
    <source>
        <dbReference type="Pfam" id="PF14111"/>
    </source>
</evidence>
<proteinExistence type="predicted"/>
<dbReference type="InterPro" id="IPR040256">
    <property type="entry name" value="At4g02000-like"/>
</dbReference>
<comment type="caution">
    <text evidence="2">The sequence shown here is derived from an EMBL/GenBank/DDBJ whole genome shotgun (WGS) entry which is preliminary data.</text>
</comment>
<organism evidence="2 3">
    <name type="scientific">Cinchona calisaya</name>
    <dbReference type="NCBI Taxonomy" id="153742"/>
    <lineage>
        <taxon>Eukaryota</taxon>
        <taxon>Viridiplantae</taxon>
        <taxon>Streptophyta</taxon>
        <taxon>Embryophyta</taxon>
        <taxon>Tracheophyta</taxon>
        <taxon>Spermatophyta</taxon>
        <taxon>Magnoliopsida</taxon>
        <taxon>eudicotyledons</taxon>
        <taxon>Gunneridae</taxon>
        <taxon>Pentapetalae</taxon>
        <taxon>asterids</taxon>
        <taxon>lamiids</taxon>
        <taxon>Gentianales</taxon>
        <taxon>Rubiaceae</taxon>
        <taxon>Cinchonoideae</taxon>
        <taxon>Cinchoneae</taxon>
        <taxon>Cinchona</taxon>
    </lineage>
</organism>
<gene>
    <name evidence="2" type="ORF">ACH5RR_017829</name>
</gene>
<dbReference type="AlphaFoldDB" id="A0ABD2ZJP6"/>
<accession>A0ABD2ZJP6</accession>
<dbReference type="InterPro" id="IPR025558">
    <property type="entry name" value="DUF4283"/>
</dbReference>